<feature type="compositionally biased region" description="Gly residues" evidence="1">
    <location>
        <begin position="164"/>
        <end position="173"/>
    </location>
</feature>
<dbReference type="Proteomes" id="UP000076486">
    <property type="component" value="Unassembled WGS sequence"/>
</dbReference>
<dbReference type="NCBIfam" id="TIGR03501">
    <property type="entry name" value="GlyGly_CTERM"/>
    <property type="match status" value="1"/>
</dbReference>
<organism evidence="4 5">
    <name type="scientific">Pseudoalteromonas luteoviolacea CPMOR-1</name>
    <dbReference type="NCBI Taxonomy" id="1365248"/>
    <lineage>
        <taxon>Bacteria</taxon>
        <taxon>Pseudomonadati</taxon>
        <taxon>Pseudomonadota</taxon>
        <taxon>Gammaproteobacteria</taxon>
        <taxon>Alteromonadales</taxon>
        <taxon>Pseudoalteromonadaceae</taxon>
        <taxon>Pseudoalteromonas</taxon>
    </lineage>
</organism>
<dbReference type="InterPro" id="IPR020008">
    <property type="entry name" value="GlyGly_CTERM"/>
</dbReference>
<comment type="caution">
    <text evidence="4">The sequence shown here is derived from an EMBL/GenBank/DDBJ whole genome shotgun (WGS) entry which is preliminary data.</text>
</comment>
<accession>A0A167H2Q1</accession>
<feature type="region of interest" description="Disordered" evidence="1">
    <location>
        <begin position="147"/>
        <end position="198"/>
    </location>
</feature>
<sequence length="214" mass="23450">MVLANDSSGYFWDFGDGTVSYLAEPEHQYEAAGIYTVKREVYQNGVLVDKSEKVVDLVTPKIVELDITLPQSITEKEQTQLTAKFITSEPLEAIRYQWYVDEQSLGDALSDPVITHVFSDAGTYVVTLNVLWEQTTVRSFEVNVVVEEQNDNTDPDNGGKDPGDGGTDPGDGGTDPDDGKSETPNKSPDQSDGGGSWGIVSLLGLLFLAIRRRR</sequence>
<dbReference type="AlphaFoldDB" id="A0A167H2Q1"/>
<dbReference type="PROSITE" id="PS50093">
    <property type="entry name" value="PKD"/>
    <property type="match status" value="2"/>
</dbReference>
<dbReference type="EMBL" id="AUYC01000095">
    <property type="protein sequence ID" value="KZN57568.1"/>
    <property type="molecule type" value="Genomic_DNA"/>
</dbReference>
<name>A0A167H2Q1_9GAMM</name>
<keyword evidence="2" id="KW-0812">Transmembrane</keyword>
<dbReference type="PATRIC" id="fig|1365248.3.peg.5364"/>
<gene>
    <name evidence="4" type="ORF">N473_06695</name>
</gene>
<protein>
    <recommendedName>
        <fullName evidence="3">PKD domain-containing protein</fullName>
    </recommendedName>
</protein>
<dbReference type="SUPFAM" id="SSF49299">
    <property type="entry name" value="PKD domain"/>
    <property type="match status" value="2"/>
</dbReference>
<evidence type="ECO:0000313" key="5">
    <source>
        <dbReference type="Proteomes" id="UP000076486"/>
    </source>
</evidence>
<evidence type="ECO:0000259" key="3">
    <source>
        <dbReference type="PROSITE" id="PS50093"/>
    </source>
</evidence>
<dbReference type="InterPro" id="IPR000601">
    <property type="entry name" value="PKD_dom"/>
</dbReference>
<evidence type="ECO:0000256" key="2">
    <source>
        <dbReference type="SAM" id="Phobius"/>
    </source>
</evidence>
<feature type="domain" description="PKD" evidence="3">
    <location>
        <begin position="1"/>
        <end position="38"/>
    </location>
</feature>
<feature type="transmembrane region" description="Helical" evidence="2">
    <location>
        <begin position="194"/>
        <end position="210"/>
    </location>
</feature>
<reference evidence="4 5" key="1">
    <citation type="submission" date="2013-07" db="EMBL/GenBank/DDBJ databases">
        <title>Comparative Genomic and Metabolomic Analysis of Twelve Strains of Pseudoalteromonas luteoviolacea.</title>
        <authorList>
            <person name="Vynne N.G."/>
            <person name="Mansson M."/>
            <person name="Gram L."/>
        </authorList>
    </citation>
    <scope>NUCLEOTIDE SEQUENCE [LARGE SCALE GENOMIC DNA]</scope>
    <source>
        <strain evidence="4 5">CPMOR-1</strain>
    </source>
</reference>
<keyword evidence="2" id="KW-1133">Transmembrane helix</keyword>
<proteinExistence type="predicted"/>
<feature type="domain" description="PKD" evidence="3">
    <location>
        <begin position="87"/>
        <end position="130"/>
    </location>
</feature>
<keyword evidence="2" id="KW-0472">Membrane</keyword>
<evidence type="ECO:0000313" key="4">
    <source>
        <dbReference type="EMBL" id="KZN57568.1"/>
    </source>
</evidence>
<dbReference type="CDD" id="cd00146">
    <property type="entry name" value="PKD"/>
    <property type="match status" value="2"/>
</dbReference>
<dbReference type="Gene3D" id="2.60.40.10">
    <property type="entry name" value="Immunoglobulins"/>
    <property type="match status" value="2"/>
</dbReference>
<dbReference type="InterPro" id="IPR013783">
    <property type="entry name" value="Ig-like_fold"/>
</dbReference>
<dbReference type="InterPro" id="IPR035986">
    <property type="entry name" value="PKD_dom_sf"/>
</dbReference>
<evidence type="ECO:0000256" key="1">
    <source>
        <dbReference type="SAM" id="MobiDB-lite"/>
    </source>
</evidence>
<dbReference type="Pfam" id="PF18911">
    <property type="entry name" value="PKD_4"/>
    <property type="match status" value="2"/>
</dbReference>